<name>A0A1B2FBK4_PSEPU</name>
<evidence type="ECO:0000313" key="2">
    <source>
        <dbReference type="EMBL" id="ANY89597.1"/>
    </source>
</evidence>
<evidence type="ECO:0000256" key="1">
    <source>
        <dbReference type="ARBA" id="ARBA00023172"/>
    </source>
</evidence>
<dbReference type="GO" id="GO:0003677">
    <property type="term" value="F:DNA binding"/>
    <property type="evidence" value="ECO:0007669"/>
    <property type="project" value="InterPro"/>
</dbReference>
<dbReference type="AlphaFoldDB" id="A0A1B2FBK4"/>
<organism evidence="2">
    <name type="scientific">Pseudomonas putida</name>
    <name type="common">Arthrobacter siderocapsulatus</name>
    <dbReference type="NCBI Taxonomy" id="303"/>
    <lineage>
        <taxon>Bacteria</taxon>
        <taxon>Pseudomonadati</taxon>
        <taxon>Pseudomonadota</taxon>
        <taxon>Gammaproteobacteria</taxon>
        <taxon>Pseudomonadales</taxon>
        <taxon>Pseudomonadaceae</taxon>
        <taxon>Pseudomonas</taxon>
    </lineage>
</organism>
<sequence length="709" mass="80244">MILGFDSLIYKIKAVRERFLGYLGNELIAVTSHSNDGVNALELLAALMNLPASKLSLVKDMLWDFNGEPHALARDIQGAKSRIDFGVYESLNSTILFELKMAMLCVLEIPGALHFSRKSKSRKPHSVLDMFKSVIPFIDQMCARKRAEHGDHFFERSHFSLADFTEQDYRAGAEHFDRAFRGPTLQGFQVLRSHFLVENLFSKPLAYVDLEALKWKYNSFTNKKNRTRKKWFSNHIFEKCSREGSFAVVDFLRALKEDICDQYTLSRLDLAEYQKARSANITRRNYDIYVAYRMTSRGYTGLQIKPFLYKLEPEYWSPQNPGMLKDKEALCKLTRAPMDNELYEYLTHINNSACYIIGQYTGMRPSELAGCLVDSCLTVDEFGHDLIISGVIKHQEVLRKLFDDKWVAIPIVKDAVQVLRILNRFKQNPYLFANMNTVKPGMQHEANSLSGSGLTHQLCTFLANTVTFDELEELDVSPYTLRHSLSNQMFRAAVGLPFISYQLKHFGHHASTIGQDRRHNRVGTVTIDYGGIGEALSSGGGSDAPGRRDAEKEFIMNSLDPDGGYAGDNAPAHRARLKKYFRGYLEAGYSNDEIFERMVELNFAVINVGQGYCYGNATDLDDPSIPCIGSLRCNPNRCQNAVVTEANAPKWQEIYVQNTLALRRYETDPAAAFAELRDLDDVALSIEQMKLVIAEAKGVLTQLGIEVSV</sequence>
<reference evidence="2" key="1">
    <citation type="submission" date="2016-07" db="EMBL/GenBank/DDBJ databases">
        <title>New class B carbapenemase carried by novel plasmid in Pseudomonas putida enviromental strain in eastern Amazonia.</title>
        <authorList>
            <person name="Souza C.O."/>
            <person name="Lima K.V."/>
            <person name="Brasiliense D.M."/>
            <person name="Perez-Chaparro P.J."/>
            <person name="Mamizuka E.M."/>
            <person name="Lima M.O."/>
            <person name="Lima L.N."/>
            <person name="McCulloch J.A."/>
        </authorList>
    </citation>
    <scope>NUCLEOTIDE SEQUENCE [LARGE SCALE GENOMIC DNA]</scope>
    <source>
        <strain evidence="2">IEC33019</strain>
    </source>
</reference>
<dbReference type="GO" id="GO:0015074">
    <property type="term" value="P:DNA integration"/>
    <property type="evidence" value="ECO:0007669"/>
    <property type="project" value="InterPro"/>
</dbReference>
<dbReference type="OrthoDB" id="9147145at2"/>
<dbReference type="Gene3D" id="1.10.443.10">
    <property type="entry name" value="Intergrase catalytic core"/>
    <property type="match status" value="1"/>
</dbReference>
<gene>
    <name evidence="2" type="ORF">IEC33019_4087</name>
</gene>
<dbReference type="RefSeq" id="WP_087535083.1">
    <property type="nucleotide sequence ID" value="NZ_BKWG01000023.1"/>
</dbReference>
<dbReference type="InterPro" id="IPR011010">
    <property type="entry name" value="DNA_brk_join_enz"/>
</dbReference>
<accession>A0A1B2FBK4</accession>
<dbReference type="GO" id="GO:0006310">
    <property type="term" value="P:DNA recombination"/>
    <property type="evidence" value="ECO:0007669"/>
    <property type="project" value="UniProtKB-KW"/>
</dbReference>
<dbReference type="EMBL" id="CP016634">
    <property type="protein sequence ID" value="ANY89597.1"/>
    <property type="molecule type" value="Genomic_DNA"/>
</dbReference>
<protein>
    <submittedName>
        <fullName evidence="2">Uncharacterized protein</fullName>
    </submittedName>
</protein>
<dbReference type="SUPFAM" id="SSF56349">
    <property type="entry name" value="DNA breaking-rejoining enzymes"/>
    <property type="match status" value="1"/>
</dbReference>
<keyword evidence="1" id="KW-0233">DNA recombination</keyword>
<dbReference type="InterPro" id="IPR013762">
    <property type="entry name" value="Integrase-like_cat_sf"/>
</dbReference>
<proteinExistence type="predicted"/>